<keyword evidence="5 10" id="KW-0812">Transmembrane</keyword>
<comment type="function">
    <text evidence="10">Potassium transporter.</text>
</comment>
<comment type="caution">
    <text evidence="10">Lacks conserved residue(s) required for the propagation of feature annotation.</text>
</comment>
<name>A0AA38GL59_TAXCH</name>
<proteinExistence type="inferred from homology"/>
<dbReference type="PANTHER" id="PTHR30540:SF106">
    <property type="entry name" value="POTASSIUM TRANSPORTER 26"/>
    <property type="match status" value="1"/>
</dbReference>
<evidence type="ECO:0000313" key="13">
    <source>
        <dbReference type="EMBL" id="KAH9324656.1"/>
    </source>
</evidence>
<dbReference type="InterPro" id="IPR053951">
    <property type="entry name" value="K_trans_N"/>
</dbReference>
<keyword evidence="3" id="KW-0813">Transport</keyword>
<dbReference type="Proteomes" id="UP000824469">
    <property type="component" value="Unassembled WGS sequence"/>
</dbReference>
<evidence type="ECO:0000256" key="5">
    <source>
        <dbReference type="ARBA" id="ARBA00022692"/>
    </source>
</evidence>
<feature type="transmembrane region" description="Helical" evidence="10">
    <location>
        <begin position="18"/>
        <end position="39"/>
    </location>
</feature>
<evidence type="ECO:0000256" key="6">
    <source>
        <dbReference type="ARBA" id="ARBA00022958"/>
    </source>
</evidence>
<feature type="transmembrane region" description="Helical" evidence="10">
    <location>
        <begin position="104"/>
        <end position="122"/>
    </location>
</feature>
<evidence type="ECO:0000256" key="9">
    <source>
        <dbReference type="ARBA" id="ARBA00023136"/>
    </source>
</evidence>
<gene>
    <name evidence="13" type="ORF">KI387_004834</name>
</gene>
<organism evidence="13 14">
    <name type="scientific">Taxus chinensis</name>
    <name type="common">Chinese yew</name>
    <name type="synonym">Taxus wallichiana var. chinensis</name>
    <dbReference type="NCBI Taxonomy" id="29808"/>
    <lineage>
        <taxon>Eukaryota</taxon>
        <taxon>Viridiplantae</taxon>
        <taxon>Streptophyta</taxon>
        <taxon>Embryophyta</taxon>
        <taxon>Tracheophyta</taxon>
        <taxon>Spermatophyta</taxon>
        <taxon>Pinopsida</taxon>
        <taxon>Pinidae</taxon>
        <taxon>Conifers II</taxon>
        <taxon>Cupressales</taxon>
        <taxon>Taxaceae</taxon>
        <taxon>Taxus</taxon>
    </lineage>
</organism>
<feature type="transmembrane region" description="Helical" evidence="10">
    <location>
        <begin position="371"/>
        <end position="392"/>
    </location>
</feature>
<keyword evidence="4 10" id="KW-0633">Potassium transport</keyword>
<feature type="transmembrane region" description="Helical" evidence="10">
    <location>
        <begin position="250"/>
        <end position="272"/>
    </location>
</feature>
<evidence type="ECO:0000256" key="4">
    <source>
        <dbReference type="ARBA" id="ARBA00022538"/>
    </source>
</evidence>
<accession>A0AA38GL59</accession>
<evidence type="ECO:0000259" key="11">
    <source>
        <dbReference type="Pfam" id="PF02705"/>
    </source>
</evidence>
<feature type="transmembrane region" description="Helical" evidence="10">
    <location>
        <begin position="217"/>
        <end position="238"/>
    </location>
</feature>
<sequence length="664" mass="74676">MVTWELHHSMSDPDEDDILGIFSLIFWGLTLIGLVKYAFIVLHADDFGEGGTFAVYSLLCRHLNLGQISGSHQIDDCPSTYRPKGTVQRFARRLLEKNQSVQRILIIFVMIGTSMVIGDGVLNPAISVLSAIQGIQSRNPQMSTDIVVVISALILIILFLMQKHGTSKVGFVFSPIMVTWFLFTGIVGAYDICVYYPKVFKGLSPHYIFHFFAKNQRLGWTMFGAVFLSLTGLEAMFADLGHFNKKSIQLGFTVVVYPALVITYAGQAAYLIKHPEDISDAFYKSTPKALFWPMFMVSTLASIVTSQGMITAAFSIIRQSIALDCFPPVKIVHTSKLQEGQIYSPEVNYSLMVVCLTILLGFRSQEQIGNAYGVVVIWVMIMTTFLVALVMIVIWNTHILLVLAFLVVFGFIEGVFMVAAMDKVSKGGWVPFGIAALLLVIMLSWYYGRQKQHSYEIENRVSVDTLSTILSTTRIPRPQGICFFYTSHTHDLPPILLHYIKTVNSLHQVVIMVTIKLFPVKTIPLEERFVGGKIGPRGIYRCLVQYGYVDELCREGEEFVNGVIGSLKPHIPILGFQETMDNGKNSTSKEICIHDLEVIDRTENCKVVFVMGKPTLRTSKKSMWIDRMVIDNLYRFLERNSRSSLDSLNIPPSSFLQLGMFYEI</sequence>
<dbReference type="PANTHER" id="PTHR30540">
    <property type="entry name" value="OSMOTIC STRESS POTASSIUM TRANSPORTER"/>
    <property type="match status" value="1"/>
</dbReference>
<dbReference type="InterPro" id="IPR003855">
    <property type="entry name" value="K+_transporter"/>
</dbReference>
<reference evidence="13 14" key="1">
    <citation type="journal article" date="2021" name="Nat. Plants">
        <title>The Taxus genome provides insights into paclitaxel biosynthesis.</title>
        <authorList>
            <person name="Xiong X."/>
            <person name="Gou J."/>
            <person name="Liao Q."/>
            <person name="Li Y."/>
            <person name="Zhou Q."/>
            <person name="Bi G."/>
            <person name="Li C."/>
            <person name="Du R."/>
            <person name="Wang X."/>
            <person name="Sun T."/>
            <person name="Guo L."/>
            <person name="Liang H."/>
            <person name="Lu P."/>
            <person name="Wu Y."/>
            <person name="Zhang Z."/>
            <person name="Ro D.K."/>
            <person name="Shang Y."/>
            <person name="Huang S."/>
            <person name="Yan J."/>
        </authorList>
    </citation>
    <scope>NUCLEOTIDE SEQUENCE [LARGE SCALE GENOMIC DNA]</scope>
    <source>
        <strain evidence="13">Ta-2019</strain>
    </source>
</reference>
<evidence type="ECO:0000256" key="10">
    <source>
        <dbReference type="RuleBase" id="RU321113"/>
    </source>
</evidence>
<dbReference type="Pfam" id="PF22776">
    <property type="entry name" value="K_trans_C"/>
    <property type="match status" value="1"/>
</dbReference>
<evidence type="ECO:0000256" key="7">
    <source>
        <dbReference type="ARBA" id="ARBA00022989"/>
    </source>
</evidence>
<comment type="subcellular location">
    <subcellularLocation>
        <location evidence="1 10">Membrane</location>
        <topology evidence="1 10">Multi-pass membrane protein</topology>
    </subcellularLocation>
</comment>
<dbReference type="OMA" id="VIWVMIM"/>
<evidence type="ECO:0000256" key="3">
    <source>
        <dbReference type="ARBA" id="ARBA00022448"/>
    </source>
</evidence>
<keyword evidence="9 10" id="KW-0472">Membrane</keyword>
<keyword evidence="8 10" id="KW-0406">Ion transport</keyword>
<dbReference type="InterPro" id="IPR053952">
    <property type="entry name" value="K_trans_C"/>
</dbReference>
<dbReference type="GO" id="GO:0015079">
    <property type="term" value="F:potassium ion transmembrane transporter activity"/>
    <property type="evidence" value="ECO:0007669"/>
    <property type="project" value="UniProtKB-UniRule"/>
</dbReference>
<dbReference type="GO" id="GO:0016020">
    <property type="term" value="C:membrane"/>
    <property type="evidence" value="ECO:0007669"/>
    <property type="project" value="UniProtKB-SubCell"/>
</dbReference>
<evidence type="ECO:0000259" key="12">
    <source>
        <dbReference type="Pfam" id="PF22776"/>
    </source>
</evidence>
<dbReference type="EMBL" id="JAHRHJ020000002">
    <property type="protein sequence ID" value="KAH9324656.1"/>
    <property type="molecule type" value="Genomic_DNA"/>
</dbReference>
<evidence type="ECO:0000313" key="14">
    <source>
        <dbReference type="Proteomes" id="UP000824469"/>
    </source>
</evidence>
<keyword evidence="14" id="KW-1185">Reference proteome</keyword>
<evidence type="ECO:0000256" key="2">
    <source>
        <dbReference type="ARBA" id="ARBA00008440"/>
    </source>
</evidence>
<feature type="transmembrane region" description="Helical" evidence="10">
    <location>
        <begin position="292"/>
        <end position="317"/>
    </location>
</feature>
<feature type="domain" description="K+ potassium transporter integral membrane" evidence="11">
    <location>
        <begin position="8"/>
        <end position="466"/>
    </location>
</feature>
<dbReference type="Pfam" id="PF02705">
    <property type="entry name" value="K_trans"/>
    <property type="match status" value="1"/>
</dbReference>
<feature type="transmembrane region" description="Helical" evidence="10">
    <location>
        <begin position="172"/>
        <end position="197"/>
    </location>
</feature>
<feature type="domain" description="K+ potassium transporter C-terminal" evidence="12">
    <location>
        <begin position="480"/>
        <end position="664"/>
    </location>
</feature>
<keyword evidence="7 10" id="KW-1133">Transmembrane helix</keyword>
<feature type="transmembrane region" description="Helical" evidence="10">
    <location>
        <begin position="399"/>
        <end position="421"/>
    </location>
</feature>
<protein>
    <recommendedName>
        <fullName evidence="10">Potassium transporter</fullName>
    </recommendedName>
</protein>
<evidence type="ECO:0000256" key="8">
    <source>
        <dbReference type="ARBA" id="ARBA00023065"/>
    </source>
</evidence>
<evidence type="ECO:0000256" key="1">
    <source>
        <dbReference type="ARBA" id="ARBA00004141"/>
    </source>
</evidence>
<feature type="transmembrane region" description="Helical" evidence="10">
    <location>
        <begin position="427"/>
        <end position="447"/>
    </location>
</feature>
<keyword evidence="6 10" id="KW-0630">Potassium</keyword>
<comment type="similarity">
    <text evidence="2 10">Belongs to the HAK/KUP transporter (TC 2.A.72.3) family.</text>
</comment>
<comment type="caution">
    <text evidence="13">The sequence shown here is derived from an EMBL/GenBank/DDBJ whole genome shotgun (WGS) entry which is preliminary data.</text>
</comment>
<feature type="transmembrane region" description="Helical" evidence="10">
    <location>
        <begin position="142"/>
        <end position="160"/>
    </location>
</feature>
<dbReference type="AlphaFoldDB" id="A0AA38GL59"/>
<dbReference type="NCBIfam" id="TIGR00794">
    <property type="entry name" value="kup"/>
    <property type="match status" value="1"/>
</dbReference>